<evidence type="ECO:0000256" key="3">
    <source>
        <dbReference type="ARBA" id="ARBA00022514"/>
    </source>
</evidence>
<dbReference type="PANTHER" id="PTHR12015:SF198">
    <property type="entry name" value="PLATELET BASIC PROTEIN"/>
    <property type="match status" value="1"/>
</dbReference>
<sequence>MSRCPSVPRASVLLFFALLLLLLGGSPRQSQAAPMTGELRCQCIDVITKMIPLKHIANVELIPEGPYCAISEVIATMTNGKRVCLDTTARWVKMIIERILQQKSSTP</sequence>
<dbReference type="SMART" id="SM00199">
    <property type="entry name" value="SCY"/>
    <property type="match status" value="1"/>
</dbReference>
<dbReference type="AlphaFoldDB" id="A0A9Q0XHP5"/>
<dbReference type="GO" id="GO:0005615">
    <property type="term" value="C:extracellular space"/>
    <property type="evidence" value="ECO:0007669"/>
    <property type="project" value="UniProtKB-UniRule"/>
</dbReference>
<evidence type="ECO:0000256" key="2">
    <source>
        <dbReference type="ARBA" id="ARBA00010665"/>
    </source>
</evidence>
<comment type="caution">
    <text evidence="8">The sequence shown here is derived from an EMBL/GenBank/DDBJ whole genome shotgun (WGS) entry which is preliminary data.</text>
</comment>
<evidence type="ECO:0000313" key="8">
    <source>
        <dbReference type="EMBL" id="KAJ7313433.1"/>
    </source>
</evidence>
<evidence type="ECO:0000256" key="5">
    <source>
        <dbReference type="ARBA" id="ARBA00023157"/>
    </source>
</evidence>
<evidence type="ECO:0000256" key="6">
    <source>
        <dbReference type="RuleBase" id="RU361149"/>
    </source>
</evidence>
<dbReference type="InterPro" id="IPR033899">
    <property type="entry name" value="CXC_Chemokine_domain"/>
</dbReference>
<gene>
    <name evidence="8" type="ORF">JRQ81_004801</name>
</gene>
<dbReference type="Pfam" id="PF00048">
    <property type="entry name" value="IL8"/>
    <property type="match status" value="1"/>
</dbReference>
<protein>
    <recommendedName>
        <fullName evidence="6">C-X-C motif chemokine</fullName>
    </recommendedName>
</protein>
<keyword evidence="4 6" id="KW-0964">Secreted</keyword>
<keyword evidence="5" id="KW-1015">Disulfide bond</keyword>
<dbReference type="InterPro" id="IPR036048">
    <property type="entry name" value="Interleukin_8-like_sf"/>
</dbReference>
<evidence type="ECO:0000259" key="7">
    <source>
        <dbReference type="SMART" id="SM00199"/>
    </source>
</evidence>
<evidence type="ECO:0000256" key="1">
    <source>
        <dbReference type="ARBA" id="ARBA00004613"/>
    </source>
</evidence>
<keyword evidence="3 6" id="KW-0202">Cytokine</keyword>
<name>A0A9Q0XHP5_9SAUR</name>
<dbReference type="PROSITE" id="PS00471">
    <property type="entry name" value="SMALL_CYTOKINES_CXC"/>
    <property type="match status" value="1"/>
</dbReference>
<proteinExistence type="inferred from homology"/>
<dbReference type="PANTHER" id="PTHR12015">
    <property type="entry name" value="SMALL INDUCIBLE CYTOKINE A"/>
    <property type="match status" value="1"/>
</dbReference>
<evidence type="ECO:0000313" key="9">
    <source>
        <dbReference type="Proteomes" id="UP001142489"/>
    </source>
</evidence>
<dbReference type="CDD" id="cd00273">
    <property type="entry name" value="Chemokine_CXC"/>
    <property type="match status" value="1"/>
</dbReference>
<dbReference type="GO" id="GO:0006952">
    <property type="term" value="P:defense response"/>
    <property type="evidence" value="ECO:0007669"/>
    <property type="project" value="InterPro"/>
</dbReference>
<dbReference type="InterPro" id="IPR001089">
    <property type="entry name" value="Chemokine_CXC"/>
</dbReference>
<dbReference type="InterPro" id="IPR018048">
    <property type="entry name" value="Chemokine_CXC_CS"/>
</dbReference>
<comment type="subcellular location">
    <subcellularLocation>
        <location evidence="1 6">Secreted</location>
    </subcellularLocation>
</comment>
<dbReference type="InterPro" id="IPR001811">
    <property type="entry name" value="Chemokine_IL8-like_dom"/>
</dbReference>
<organism evidence="8 9">
    <name type="scientific">Phrynocephalus forsythii</name>
    <dbReference type="NCBI Taxonomy" id="171643"/>
    <lineage>
        <taxon>Eukaryota</taxon>
        <taxon>Metazoa</taxon>
        <taxon>Chordata</taxon>
        <taxon>Craniata</taxon>
        <taxon>Vertebrata</taxon>
        <taxon>Euteleostomi</taxon>
        <taxon>Lepidosauria</taxon>
        <taxon>Squamata</taxon>
        <taxon>Bifurcata</taxon>
        <taxon>Unidentata</taxon>
        <taxon>Episquamata</taxon>
        <taxon>Toxicofera</taxon>
        <taxon>Iguania</taxon>
        <taxon>Acrodonta</taxon>
        <taxon>Agamidae</taxon>
        <taxon>Agaminae</taxon>
        <taxon>Phrynocephalus</taxon>
    </lineage>
</organism>
<dbReference type="InterPro" id="IPR039809">
    <property type="entry name" value="Chemokine_b/g/d"/>
</dbReference>
<reference evidence="8" key="1">
    <citation type="journal article" date="2023" name="DNA Res.">
        <title>Chromosome-level genome assembly of Phrynocephalus forsythii using third-generation DNA sequencing and Hi-C analysis.</title>
        <authorList>
            <person name="Qi Y."/>
            <person name="Zhao W."/>
            <person name="Zhao Y."/>
            <person name="Niu C."/>
            <person name="Cao S."/>
            <person name="Zhang Y."/>
        </authorList>
    </citation>
    <scope>NUCLEOTIDE SEQUENCE</scope>
    <source>
        <tissue evidence="8">Muscle</tissue>
    </source>
</reference>
<dbReference type="OrthoDB" id="8872899at2759"/>
<feature type="signal peptide" evidence="6">
    <location>
        <begin position="1"/>
        <end position="32"/>
    </location>
</feature>
<dbReference type="Proteomes" id="UP001142489">
    <property type="component" value="Unassembled WGS sequence"/>
</dbReference>
<dbReference type="FunFam" id="2.40.50.40:FF:000004">
    <property type="entry name" value="C-X-C motif chemokine"/>
    <property type="match status" value="1"/>
</dbReference>
<dbReference type="EMBL" id="JAPFRF010000012">
    <property type="protein sequence ID" value="KAJ7313433.1"/>
    <property type="molecule type" value="Genomic_DNA"/>
</dbReference>
<accession>A0A9Q0XHP5</accession>
<dbReference type="SUPFAM" id="SSF54117">
    <property type="entry name" value="Interleukin 8-like chemokines"/>
    <property type="match status" value="1"/>
</dbReference>
<feature type="chain" id="PRO_5040535966" description="C-X-C motif chemokine" evidence="6">
    <location>
        <begin position="33"/>
        <end position="107"/>
    </location>
</feature>
<dbReference type="Gene3D" id="2.40.50.40">
    <property type="match status" value="1"/>
</dbReference>
<dbReference type="GO" id="GO:0008009">
    <property type="term" value="F:chemokine activity"/>
    <property type="evidence" value="ECO:0007669"/>
    <property type="project" value="InterPro"/>
</dbReference>
<keyword evidence="6" id="KW-0732">Signal</keyword>
<dbReference type="PRINTS" id="PR00437">
    <property type="entry name" value="SMALLCYTKCXC"/>
</dbReference>
<dbReference type="PRINTS" id="PR00436">
    <property type="entry name" value="INTERLEUKIN8"/>
</dbReference>
<keyword evidence="6" id="KW-0145">Chemotaxis</keyword>
<keyword evidence="9" id="KW-1185">Reference proteome</keyword>
<evidence type="ECO:0000256" key="4">
    <source>
        <dbReference type="ARBA" id="ARBA00022525"/>
    </source>
</evidence>
<comment type="similarity">
    <text evidence="2 6">Belongs to the intercrine alpha (chemokine CxC) family.</text>
</comment>
<dbReference type="GO" id="GO:0006955">
    <property type="term" value="P:immune response"/>
    <property type="evidence" value="ECO:0007669"/>
    <property type="project" value="InterPro"/>
</dbReference>
<feature type="domain" description="Chemokine interleukin-8-like" evidence="7">
    <location>
        <begin position="38"/>
        <end position="99"/>
    </location>
</feature>